<dbReference type="Gene3D" id="3.90.79.10">
    <property type="entry name" value="Nucleoside Triphosphate Pyrophosphohydrolase"/>
    <property type="match status" value="1"/>
</dbReference>
<comment type="similarity">
    <text evidence="1">Belongs to the Nudix hydrolase family.</text>
</comment>
<dbReference type="CDD" id="cd04670">
    <property type="entry name" value="NUDIX_ASFGF2_Nudt6"/>
    <property type="match status" value="1"/>
</dbReference>
<evidence type="ECO:0000313" key="7">
    <source>
        <dbReference type="Proteomes" id="UP000663760"/>
    </source>
</evidence>
<dbReference type="GO" id="GO:0035529">
    <property type="term" value="F:NADH pyrophosphatase activity"/>
    <property type="evidence" value="ECO:0007669"/>
    <property type="project" value="TreeGrafter"/>
</dbReference>
<keyword evidence="4" id="KW-0732">Signal</keyword>
<dbReference type="PROSITE" id="PS00893">
    <property type="entry name" value="NUDIX_BOX"/>
    <property type="match status" value="1"/>
</dbReference>
<dbReference type="Pfam" id="PF00293">
    <property type="entry name" value="NUDIX"/>
    <property type="match status" value="1"/>
</dbReference>
<protein>
    <recommendedName>
        <fullName evidence="5">Nudix hydrolase domain-containing protein</fullName>
    </recommendedName>
</protein>
<dbReference type="FunFam" id="3.90.79.10:FF:000015">
    <property type="entry name" value="Nudix hydrolase 8"/>
    <property type="match status" value="1"/>
</dbReference>
<keyword evidence="3" id="KW-0378">Hydrolase</keyword>
<feature type="chain" id="PRO_5029740807" description="Nudix hydrolase domain-containing protein" evidence="4">
    <location>
        <begin position="25"/>
        <end position="330"/>
    </location>
</feature>
<dbReference type="GO" id="GO:0047631">
    <property type="term" value="F:ADP-ribose diphosphatase activity"/>
    <property type="evidence" value="ECO:0007669"/>
    <property type="project" value="TreeGrafter"/>
</dbReference>
<dbReference type="EMBL" id="LR746265">
    <property type="protein sequence ID" value="CAA7392313.1"/>
    <property type="molecule type" value="Genomic_DNA"/>
</dbReference>
<evidence type="ECO:0000256" key="4">
    <source>
        <dbReference type="SAM" id="SignalP"/>
    </source>
</evidence>
<keyword evidence="7" id="KW-1185">Reference proteome</keyword>
<sequence>MMCIGFPCFCRGFWAAVILPDVSCSSARISRKGIELESQKKFLPNDLSRGFGLSKAYKRPYTRKSYVLDAADDEYDGVIIDSERLPHNPSIFASALQTSLFHWRLKGKKGVWLKLPLELSDLVPIALKEGFKYHHAEEDYVMLAYWISEGPSMLPGNASHQVGVGGFVINDKNEVLVVQEKHCAPAFSGFWKLPTGFILEAEEIFEGAVREVKEETGIDTEFEEVVAFRHAHRVAFEKSDLFFICMLRPLTTTIQIDDLEIQAAKWMPLVDFVEQPTVRGDQLFRKIIDICIKRLSKRYCGLSAHHLSSEFDGTSSCLYYNVLDIPDCSS</sequence>
<dbReference type="PANTHER" id="PTHR13994:SF13">
    <property type="entry name" value="FI03680P"/>
    <property type="match status" value="1"/>
</dbReference>
<dbReference type="PANTHER" id="PTHR13994">
    <property type="entry name" value="NUDIX HYDROLASE RELATED"/>
    <property type="match status" value="1"/>
</dbReference>
<evidence type="ECO:0000256" key="1">
    <source>
        <dbReference type="ARBA" id="ARBA00005582"/>
    </source>
</evidence>
<dbReference type="PRINTS" id="PR01356">
    <property type="entry name" value="GFGPROTEIN"/>
</dbReference>
<evidence type="ECO:0000256" key="3">
    <source>
        <dbReference type="ARBA" id="ARBA00022801"/>
    </source>
</evidence>
<dbReference type="AlphaFoldDB" id="A0A7I8K4X8"/>
<name>A0A7I8K4X8_SPIIN</name>
<feature type="domain" description="Nudix hydrolase" evidence="5">
    <location>
        <begin position="159"/>
        <end position="289"/>
    </location>
</feature>
<accession>A0A7I8K4X8</accession>
<proteinExistence type="inferred from homology"/>
<dbReference type="OrthoDB" id="447842at2759"/>
<dbReference type="Pfam" id="PF18290">
    <property type="entry name" value="Nudix_hydro"/>
    <property type="match status" value="1"/>
</dbReference>
<dbReference type="FunFam" id="3.40.630.30:FF:000016">
    <property type="entry name" value="nudix hydrolase 2"/>
    <property type="match status" value="1"/>
</dbReference>
<evidence type="ECO:0000256" key="2">
    <source>
        <dbReference type="ARBA" id="ARBA00022723"/>
    </source>
</evidence>
<reference evidence="6" key="1">
    <citation type="submission" date="2020-02" db="EMBL/GenBank/DDBJ databases">
        <authorList>
            <person name="Scholz U."/>
            <person name="Mascher M."/>
            <person name="Fiebig A."/>
        </authorList>
    </citation>
    <scope>NUCLEOTIDE SEQUENCE</scope>
</reference>
<dbReference type="InterPro" id="IPR000086">
    <property type="entry name" value="NUDIX_hydrolase_dom"/>
</dbReference>
<dbReference type="InterPro" id="IPR015797">
    <property type="entry name" value="NUDIX_hydrolase-like_dom_sf"/>
</dbReference>
<evidence type="ECO:0000259" key="5">
    <source>
        <dbReference type="PROSITE" id="PS51462"/>
    </source>
</evidence>
<organism evidence="6 7">
    <name type="scientific">Spirodela intermedia</name>
    <name type="common">Intermediate duckweed</name>
    <dbReference type="NCBI Taxonomy" id="51605"/>
    <lineage>
        <taxon>Eukaryota</taxon>
        <taxon>Viridiplantae</taxon>
        <taxon>Streptophyta</taxon>
        <taxon>Embryophyta</taxon>
        <taxon>Tracheophyta</taxon>
        <taxon>Spermatophyta</taxon>
        <taxon>Magnoliopsida</taxon>
        <taxon>Liliopsida</taxon>
        <taxon>Araceae</taxon>
        <taxon>Lemnoideae</taxon>
        <taxon>Spirodela</taxon>
    </lineage>
</organism>
<dbReference type="PROSITE" id="PS51462">
    <property type="entry name" value="NUDIX"/>
    <property type="match status" value="1"/>
</dbReference>
<keyword evidence="2" id="KW-0479">Metal-binding</keyword>
<dbReference type="Proteomes" id="UP000663760">
    <property type="component" value="Chromosome 2"/>
</dbReference>
<dbReference type="GO" id="GO:0051287">
    <property type="term" value="F:NAD binding"/>
    <property type="evidence" value="ECO:0007669"/>
    <property type="project" value="TreeGrafter"/>
</dbReference>
<evidence type="ECO:0000313" key="6">
    <source>
        <dbReference type="EMBL" id="CAA7392313.1"/>
    </source>
</evidence>
<dbReference type="InterPro" id="IPR020084">
    <property type="entry name" value="NUDIX_hydrolase_CS"/>
</dbReference>
<dbReference type="InterPro" id="IPR040618">
    <property type="entry name" value="Pre-Nudix"/>
</dbReference>
<dbReference type="SUPFAM" id="SSF55811">
    <property type="entry name" value="Nudix"/>
    <property type="match status" value="1"/>
</dbReference>
<dbReference type="InterPro" id="IPR003293">
    <property type="entry name" value="Nudix_hydrolase6-like"/>
</dbReference>
<gene>
    <name evidence="6" type="ORF">SI8410_02003451</name>
</gene>
<dbReference type="Gene3D" id="3.40.630.30">
    <property type="match status" value="1"/>
</dbReference>
<feature type="signal peptide" evidence="4">
    <location>
        <begin position="1"/>
        <end position="24"/>
    </location>
</feature>
<dbReference type="GO" id="GO:0046872">
    <property type="term" value="F:metal ion binding"/>
    <property type="evidence" value="ECO:0007669"/>
    <property type="project" value="UniProtKB-KW"/>
</dbReference>